<dbReference type="InterPro" id="IPR010938">
    <property type="entry name" value="DUF1131"/>
</dbReference>
<dbReference type="OrthoDB" id="7845475at2"/>
<dbReference type="AlphaFoldDB" id="A0A1E3H6C1"/>
<dbReference type="Pfam" id="PF06572">
    <property type="entry name" value="DUF1131"/>
    <property type="match status" value="1"/>
</dbReference>
<dbReference type="Proteomes" id="UP000094622">
    <property type="component" value="Unassembled WGS sequence"/>
</dbReference>
<dbReference type="EMBL" id="MCRJ01000012">
    <property type="protein sequence ID" value="ODN71864.1"/>
    <property type="molecule type" value="Genomic_DNA"/>
</dbReference>
<protein>
    <submittedName>
        <fullName evidence="1">RpoE-regulated lipoprotein</fullName>
    </submittedName>
</protein>
<accession>A0A1E3H6C1</accession>
<organism evidence="1 2">
    <name type="scientific">Methylobrevis pamukkalensis</name>
    <dbReference type="NCBI Taxonomy" id="1439726"/>
    <lineage>
        <taxon>Bacteria</taxon>
        <taxon>Pseudomonadati</taxon>
        <taxon>Pseudomonadota</taxon>
        <taxon>Alphaproteobacteria</taxon>
        <taxon>Hyphomicrobiales</taxon>
        <taxon>Pleomorphomonadaceae</taxon>
        <taxon>Methylobrevis</taxon>
    </lineage>
</organism>
<proteinExistence type="predicted"/>
<evidence type="ECO:0000313" key="2">
    <source>
        <dbReference type="Proteomes" id="UP000094622"/>
    </source>
</evidence>
<reference evidence="1 2" key="1">
    <citation type="submission" date="2016-07" db="EMBL/GenBank/DDBJ databases">
        <title>Draft Genome Sequence of Methylobrevis pamukkalensis PK2.</title>
        <authorList>
            <person name="Vasilenko O.V."/>
            <person name="Doronina N.V."/>
            <person name="Shmareva M.N."/>
            <person name="Tarlachkov S.V."/>
            <person name="Mustakhimov I."/>
            <person name="Trotsenko Y.A."/>
        </authorList>
    </citation>
    <scope>NUCLEOTIDE SEQUENCE [LARGE SCALE GENOMIC DNA]</scope>
    <source>
        <strain evidence="1 2">PK2</strain>
    </source>
</reference>
<dbReference type="Gene3D" id="2.60.460.10">
    <property type="entry name" value="protein yfey like domain"/>
    <property type="match status" value="1"/>
</dbReference>
<evidence type="ECO:0000313" key="1">
    <source>
        <dbReference type="EMBL" id="ODN71864.1"/>
    </source>
</evidence>
<gene>
    <name evidence="1" type="ORF">A6302_00796</name>
</gene>
<sequence length="230" mass="23425">MAAGDIAGGMSPHPAAALSAPAGPCYRPFMMRRAPHTSSPAGKARIAAAGFLLFLVGGCSASIEDISSVPTDTLLVLGQTGAGPVGAGTPYSKAAIETALPGYTVDTVTMATETRTETALAAFHDGLQVLQILPAGGGRIEAIHGVTHHMAGPNGERIGMSFAETRQDIGQCRVGRGNWAGMPICTARGAPSVTLVFAIPNYEASDTLPDPATVASSTLQRMIWTPQAGG</sequence>
<name>A0A1E3H6C1_9HYPH</name>
<keyword evidence="1" id="KW-0449">Lipoprotein</keyword>
<keyword evidence="2" id="KW-1185">Reference proteome</keyword>
<comment type="caution">
    <text evidence="1">The sequence shown here is derived from an EMBL/GenBank/DDBJ whole genome shotgun (WGS) entry which is preliminary data.</text>
</comment>
<dbReference type="InterPro" id="IPR038714">
    <property type="entry name" value="YfeY-like_sf"/>
</dbReference>